<dbReference type="OrthoDB" id="474791at2"/>
<proteinExistence type="inferred from homology"/>
<evidence type="ECO:0000256" key="1">
    <source>
        <dbReference type="ARBA" id="ARBA00008769"/>
    </source>
</evidence>
<name>A0A139X374_9CYAN</name>
<evidence type="ECO:0000259" key="3">
    <source>
        <dbReference type="PROSITE" id="PS51272"/>
    </source>
</evidence>
<dbReference type="InterPro" id="IPR047684">
    <property type="entry name" value="Por_som-like"/>
</dbReference>
<dbReference type="EMBL" id="ANNX02000036">
    <property type="protein sequence ID" value="KYC39110.1"/>
    <property type="molecule type" value="Genomic_DNA"/>
</dbReference>
<dbReference type="InterPro" id="IPR001119">
    <property type="entry name" value="SLH_dom"/>
</dbReference>
<evidence type="ECO:0000256" key="2">
    <source>
        <dbReference type="RuleBase" id="RU363072"/>
    </source>
</evidence>
<evidence type="ECO:0000313" key="5">
    <source>
        <dbReference type="Proteomes" id="UP000076925"/>
    </source>
</evidence>
<dbReference type="Pfam" id="PF04966">
    <property type="entry name" value="OprB"/>
    <property type="match status" value="1"/>
</dbReference>
<dbReference type="InterPro" id="IPR051465">
    <property type="entry name" value="Cell_Envelope_Struct_Comp"/>
</dbReference>
<evidence type="ECO:0000313" key="4">
    <source>
        <dbReference type="EMBL" id="KYC39110.1"/>
    </source>
</evidence>
<comment type="caution">
    <text evidence="4">The sequence shown here is derived from an EMBL/GenBank/DDBJ whole genome shotgun (WGS) entry which is preliminary data.</text>
</comment>
<accession>A0A139X374</accession>
<dbReference type="RefSeq" id="WP_017743478.1">
    <property type="nucleotide sequence ID" value="NZ_KQ976354.1"/>
</dbReference>
<dbReference type="PANTHER" id="PTHR43308:SF1">
    <property type="entry name" value="OUTER MEMBRANE PROTEIN ALPHA"/>
    <property type="match status" value="1"/>
</dbReference>
<feature type="domain" description="SLH" evidence="3">
    <location>
        <begin position="68"/>
        <end position="132"/>
    </location>
</feature>
<dbReference type="NCBIfam" id="NF033921">
    <property type="entry name" value="por_somb"/>
    <property type="match status" value="2"/>
</dbReference>
<dbReference type="InterPro" id="IPR007049">
    <property type="entry name" value="Carb-sel_porin_OprB"/>
</dbReference>
<dbReference type="PANTHER" id="PTHR43308">
    <property type="entry name" value="OUTER MEMBRANE PROTEIN ALPHA-RELATED"/>
    <property type="match status" value="1"/>
</dbReference>
<dbReference type="GO" id="GO:0015288">
    <property type="term" value="F:porin activity"/>
    <property type="evidence" value="ECO:0007669"/>
    <property type="project" value="InterPro"/>
</dbReference>
<reference evidence="4 5" key="1">
    <citation type="journal article" date="2013" name="Genome Biol. Evol.">
        <title>Genomes of Stigonematalean cyanobacteria (subsection V) and the evolution of oxygenic photosynthesis from prokaryotes to plastids.</title>
        <authorList>
            <person name="Dagan T."/>
            <person name="Roettger M."/>
            <person name="Stucken K."/>
            <person name="Landan G."/>
            <person name="Koch R."/>
            <person name="Major P."/>
            <person name="Gould S.B."/>
            <person name="Goremykin V.V."/>
            <person name="Rippka R."/>
            <person name="Tandeau de Marsac N."/>
            <person name="Gugger M."/>
            <person name="Lockhart P.J."/>
            <person name="Allen J.F."/>
            <person name="Brune I."/>
            <person name="Maus I."/>
            <person name="Puhler A."/>
            <person name="Martin W.F."/>
        </authorList>
    </citation>
    <scope>NUCLEOTIDE SEQUENCE [LARGE SCALE GENOMIC DNA]</scope>
    <source>
        <strain evidence="4 5">PCC 7110</strain>
    </source>
</reference>
<dbReference type="Gene3D" id="2.40.160.180">
    <property type="entry name" value="Carbohydrate-selective porin OprB"/>
    <property type="match status" value="1"/>
</dbReference>
<dbReference type="STRING" id="128403.WA1_34590"/>
<protein>
    <submittedName>
        <fullName evidence="4">Porin</fullName>
    </submittedName>
</protein>
<dbReference type="PROSITE" id="PS51272">
    <property type="entry name" value="SLH"/>
    <property type="match status" value="1"/>
</dbReference>
<organism evidence="4 5">
    <name type="scientific">Scytonema hofmannii PCC 7110</name>
    <dbReference type="NCBI Taxonomy" id="128403"/>
    <lineage>
        <taxon>Bacteria</taxon>
        <taxon>Bacillati</taxon>
        <taxon>Cyanobacteriota</taxon>
        <taxon>Cyanophyceae</taxon>
        <taxon>Nostocales</taxon>
        <taxon>Scytonemataceae</taxon>
        <taxon>Scytonema</taxon>
    </lineage>
</organism>
<dbReference type="GO" id="GO:0016020">
    <property type="term" value="C:membrane"/>
    <property type="evidence" value="ECO:0007669"/>
    <property type="project" value="InterPro"/>
</dbReference>
<dbReference type="GO" id="GO:0008643">
    <property type="term" value="P:carbohydrate transport"/>
    <property type="evidence" value="ECO:0007669"/>
    <property type="project" value="InterPro"/>
</dbReference>
<dbReference type="AlphaFoldDB" id="A0A139X374"/>
<dbReference type="InterPro" id="IPR038673">
    <property type="entry name" value="OprB_sf"/>
</dbReference>
<comment type="similarity">
    <text evidence="1 2">Belongs to the OprB family.</text>
</comment>
<gene>
    <name evidence="4" type="ORF">WA1_34590</name>
</gene>
<dbReference type="Proteomes" id="UP000076925">
    <property type="component" value="Unassembled WGS sequence"/>
</dbReference>
<sequence length="569" mass="63384">MSKVIQNALYVGSTTLGIILVLTNSTLGADFSRSTMGKNESAIVMGQSTPYLENNDCYIPNTLTQVTSVSQLSDIKNTDWSFQALKSLIKRYGVVVNDFDNLFWGNQSIARYEFAALLKAAVDRLNELTAKKNANLVRQKDVCMIQRLQSEFRTELATWQRRADNLEVKTSQLAAQRFSPTAKLTGEVIFALSGARGNEKADDDDEKVDENLILSDRVWLNFDMSFTGRDRLFVRLEAENTPGFDDATGTEMARLGFEGDSNNKFDINQLEYRFSLSEAAKLYITTDSTDIRRVANTSSFSSSGRGAISRFGRYSPLYRQDFGAVVRLKYEFSNAASLSLGFGDDNAEELDDDSESVLDEETDGVVVQLALESDDDIQLILAYLQDDDKYAAIAQLILEPINRVKIGLTYLRSYNNLDTSTGSELANDPFDDESNYIITNSYGIETSIQVSSDFTIAGWVGLTEAKATDLLGKPEATIFHYAVTLAFSDLGKEDSLAGIVIGQPPKVTSNDWGTNYTDKDTSLHLEFFYRFQATDNIAITPGLLIVTNPEHNRNNDTIYVGTFRTTFRF</sequence>
<keyword evidence="5" id="KW-1185">Reference proteome</keyword>